<dbReference type="SMART" id="SM00036">
    <property type="entry name" value="CNH"/>
    <property type="match status" value="1"/>
</dbReference>
<reference evidence="6" key="1">
    <citation type="journal article" date="2017" name="Nucleic Acids Res.">
        <title>Proteogenomics produces comprehensive and highly accurate protein-coding gene annotation in a complete genome assembly of Malassezia sympodialis.</title>
        <authorList>
            <person name="Zhu Y."/>
            <person name="Engstroem P.G."/>
            <person name="Tellgren-Roth C."/>
            <person name="Baudo C.D."/>
            <person name="Kennell J.C."/>
            <person name="Sun S."/>
            <person name="Billmyre R.B."/>
            <person name="Schroeder M.S."/>
            <person name="Andersson A."/>
            <person name="Holm T."/>
            <person name="Sigurgeirsson B."/>
            <person name="Wu G."/>
            <person name="Sankaranarayanan S.R."/>
            <person name="Siddharthan R."/>
            <person name="Sanyal K."/>
            <person name="Lundeberg J."/>
            <person name="Nystedt B."/>
            <person name="Boekhout T."/>
            <person name="Dawson T.L. Jr."/>
            <person name="Heitman J."/>
            <person name="Scheynius A."/>
            <person name="Lehtioe J."/>
        </authorList>
    </citation>
    <scope>NUCLEOTIDE SEQUENCE [LARGE SCALE GENOMIC DNA]</scope>
    <source>
        <strain evidence="6">ATCC 42132</strain>
    </source>
</reference>
<feature type="domain" description="CNH" evidence="4">
    <location>
        <begin position="733"/>
        <end position="1028"/>
    </location>
</feature>
<feature type="compositionally biased region" description="Polar residues" evidence="2">
    <location>
        <begin position="82"/>
        <end position="94"/>
    </location>
</feature>
<feature type="compositionally biased region" description="Low complexity" evidence="2">
    <location>
        <begin position="30"/>
        <end position="39"/>
    </location>
</feature>
<dbReference type="SUPFAM" id="SSF50729">
    <property type="entry name" value="PH domain-like"/>
    <property type="match status" value="1"/>
</dbReference>
<feature type="compositionally biased region" description="Low complexity" evidence="2">
    <location>
        <begin position="11"/>
        <end position="21"/>
    </location>
</feature>
<dbReference type="PROSITE" id="PS50219">
    <property type="entry name" value="CNH"/>
    <property type="match status" value="1"/>
</dbReference>
<dbReference type="Gene3D" id="1.20.900.10">
    <property type="entry name" value="Dbl homology (DH) domain"/>
    <property type="match status" value="1"/>
</dbReference>
<dbReference type="PROSITE" id="PS50010">
    <property type="entry name" value="DH_2"/>
    <property type="match status" value="1"/>
</dbReference>
<accession>A0A1M8A3P6</accession>
<dbReference type="PANTHER" id="PTHR46572">
    <property type="entry name" value="RHO1 GDP-GTP EXCHANGE PROTEIN 1-RELATED"/>
    <property type="match status" value="1"/>
</dbReference>
<dbReference type="InterPro" id="IPR000219">
    <property type="entry name" value="DH_dom"/>
</dbReference>
<dbReference type="SMART" id="SM00325">
    <property type="entry name" value="RhoGEF"/>
    <property type="match status" value="1"/>
</dbReference>
<evidence type="ECO:0000256" key="2">
    <source>
        <dbReference type="SAM" id="MobiDB-lite"/>
    </source>
</evidence>
<dbReference type="STRING" id="1230383.A0A1M8A3P6"/>
<keyword evidence="1" id="KW-0344">Guanine-nucleotide releasing factor</keyword>
<dbReference type="InterPro" id="IPR052233">
    <property type="entry name" value="Rho-type_GEFs"/>
</dbReference>
<evidence type="ECO:0000259" key="4">
    <source>
        <dbReference type="PROSITE" id="PS50219"/>
    </source>
</evidence>
<protein>
    <submittedName>
        <fullName evidence="5">Similar to S.cerevisiae protein ROM2 (GDP/GTP exchange factor (GEF) for Rho1p and Rho2p)</fullName>
    </submittedName>
</protein>
<dbReference type="EMBL" id="LT671822">
    <property type="protein sequence ID" value="SHO77059.1"/>
    <property type="molecule type" value="Genomic_DNA"/>
</dbReference>
<feature type="domain" description="DH" evidence="3">
    <location>
        <begin position="335"/>
        <end position="534"/>
    </location>
</feature>
<organism evidence="5 6">
    <name type="scientific">Malassezia sympodialis (strain ATCC 42132)</name>
    <name type="common">Atopic eczema-associated yeast</name>
    <dbReference type="NCBI Taxonomy" id="1230383"/>
    <lineage>
        <taxon>Eukaryota</taxon>
        <taxon>Fungi</taxon>
        <taxon>Dikarya</taxon>
        <taxon>Basidiomycota</taxon>
        <taxon>Ustilaginomycotina</taxon>
        <taxon>Malasseziomycetes</taxon>
        <taxon>Malasseziales</taxon>
        <taxon>Malasseziaceae</taxon>
        <taxon>Malassezia</taxon>
    </lineage>
</organism>
<dbReference type="CDD" id="cd00160">
    <property type="entry name" value="RhoGEF"/>
    <property type="match status" value="1"/>
</dbReference>
<dbReference type="OrthoDB" id="2272012at2759"/>
<dbReference type="InterPro" id="IPR035899">
    <property type="entry name" value="DBL_dom_sf"/>
</dbReference>
<keyword evidence="6" id="KW-1185">Reference proteome</keyword>
<dbReference type="Pfam" id="PF00621">
    <property type="entry name" value="RhoGEF"/>
    <property type="match status" value="1"/>
</dbReference>
<dbReference type="AlphaFoldDB" id="A0A1M8A3P6"/>
<proteinExistence type="predicted"/>
<evidence type="ECO:0000313" key="5">
    <source>
        <dbReference type="EMBL" id="SHO77059.1"/>
    </source>
</evidence>
<dbReference type="OMA" id="EHYLLCY"/>
<gene>
    <name evidence="5" type="ORF">MSYG_1399</name>
</gene>
<dbReference type="SUPFAM" id="SSF48065">
    <property type="entry name" value="DBL homology domain (DH-domain)"/>
    <property type="match status" value="1"/>
</dbReference>
<evidence type="ECO:0000313" key="6">
    <source>
        <dbReference type="Proteomes" id="UP000186303"/>
    </source>
</evidence>
<sequence>MQVLPPPYEASSPTTSSPSSSRVLGHQRSRPLPSAPRRSSAWEHSVSALDTLPRRLSEETPVGARSRLREPLPRPPSPAASDETTPPSYVQATPNVPVPLVQSMLSTSTDLARLSHVAQLLSCVIPRQPLIKGSVVYPLSFTGRTLVSTLADMLSQYVHVSPCFSASESLLLHAARALALNMARSLQTQLFLHEADWEDQPMSDDVGGVYMLYSDRTHTDKASPPQVAMPGLSAELFVSTPWDTIALSPVAAAAAASVPSHDLPSGLFTPLTRCYSPTCSHTEGTCYAPSCARTKRMLLCTLEEPRETVDTVAAAAWVETVPAALVASLPREEVKRQNAIYEFVQKEEAFLQDLDLLRQWEERLRQRSTQASVGLLNDAPLPGEALESFVRDVFGLVAPLQVHIQAFVDRLLERQREEAPVVQHIADVIVRAALEWSNAYTVYVAHYPIALARFKAEVAGNARLRRFVDDCRRDPAAQRHALDQFLFRPPARLQRYHLHLESIAKYTPPDNEETETLALALSIVDEQCRRAQIGVEESETQLHLRHLASQLEPKRPEVLVDLNLRHPQRRVLLETPLFRWPDNFEFEWTEMRGILLDNYMVVAKLKSDEGGAARDAPAKLVYSKRPIPLPCLDAGGFRDPPVGRSSVGRRLLPTDVHGMYPFSVWHRFRPAQVWTLYAPSEEVRQVWRQALSRSATNDPASGPLVRCDCSGDMFHPPIASPSTFLPWRDAPGVVDLTCTASWLGPSGEKLLAIGTSDGVWIGHQAQPTTLRKVLHVRHVTQCAVLAPYHRFLVLADRTLIAYDLEALVPSGASVPSLAPLRLSHAREVQFFAMGELDGRPYLVYAKRKATETSVRVMVPVTSVASERQPASLTGLHLLHKFYVYPEATHIQCSARVLFVSTPRAMFSYSLEDQELVPFPAARQRDERGQALLRQWDNAHPLGAFAVRDLGWLVCFDRGGMYVDGNGQLVQPEQAFTWEAPAQRVLYHKGYVLAGYTSCIEVREAHTGRLAQILVGRDLRLLSRQDAAAESQLSACPVPTMVELRKSSDRRDVPRVMALVPRDTPST</sequence>
<name>A0A1M8A3P6_MALS4</name>
<dbReference type="PANTHER" id="PTHR46572:SF1">
    <property type="entry name" value="RHO1 GUANINE NUCLEOTIDE EXCHANGE FACTOR TUS1"/>
    <property type="match status" value="1"/>
</dbReference>
<dbReference type="Proteomes" id="UP000186303">
    <property type="component" value="Chromosome 2"/>
</dbReference>
<dbReference type="GO" id="GO:0005085">
    <property type="term" value="F:guanyl-nucleotide exchange factor activity"/>
    <property type="evidence" value="ECO:0007669"/>
    <property type="project" value="UniProtKB-KW"/>
</dbReference>
<feature type="region of interest" description="Disordered" evidence="2">
    <location>
        <begin position="1"/>
        <end position="94"/>
    </location>
</feature>
<evidence type="ECO:0000259" key="3">
    <source>
        <dbReference type="PROSITE" id="PS50010"/>
    </source>
</evidence>
<dbReference type="Pfam" id="PF00780">
    <property type="entry name" value="CNH"/>
    <property type="match status" value="1"/>
</dbReference>
<evidence type="ECO:0000256" key="1">
    <source>
        <dbReference type="ARBA" id="ARBA00022658"/>
    </source>
</evidence>
<dbReference type="InterPro" id="IPR001180">
    <property type="entry name" value="CNH_dom"/>
</dbReference>